<dbReference type="FunFam" id="3.40.50.300:FF:000042">
    <property type="entry name" value="Maltose/maltodextrin ABC transporter, ATP-binding protein"/>
    <property type="match status" value="1"/>
</dbReference>
<dbReference type="GO" id="GO:0140359">
    <property type="term" value="F:ABC-type transporter activity"/>
    <property type="evidence" value="ECO:0007669"/>
    <property type="project" value="UniProtKB-ARBA"/>
</dbReference>
<dbReference type="InterPro" id="IPR027417">
    <property type="entry name" value="P-loop_NTPase"/>
</dbReference>
<dbReference type="PROSITE" id="PS00211">
    <property type="entry name" value="ABC_TRANSPORTER_1"/>
    <property type="match status" value="1"/>
</dbReference>
<keyword evidence="2" id="KW-0813">Transport</keyword>
<dbReference type="GO" id="GO:0005524">
    <property type="term" value="F:ATP binding"/>
    <property type="evidence" value="ECO:0007669"/>
    <property type="project" value="UniProtKB-KW"/>
</dbReference>
<sequence>MSISVQNLVKKYGSLTVVHGVSFDVAKGEFLSLLGPSGCGKTTSLRCIAGLEESNGGVIKIEDQIVSAPEQGIMTPPHERQIGMVFQSYAIWPHMTVGQNVGFPLSIRKLPKAQVEKEVDEALEIVGLRPLKDRHPSQLSGGQQQRVALARAIVGKPKVLLFDEPLSNLDAKLRESTRSEIRRLQRELDVAAVYVTHDQEEALSMSDRVIVMNQGHIMQEGTPKDLYRKPANRFVGDFVGRASFIDVTRNGESWATQDGTPLKVAGAKMAEATGGRHQAMLRPEAVELVEGGATPLANGEEINLVPGTIGESHYLGAYTEYLVKAAGASIKVHSLADLAPGSPVTLRFNRLDTRLVAVPE</sequence>
<dbReference type="InterPro" id="IPR050093">
    <property type="entry name" value="ABC_SmlMolc_Importer"/>
</dbReference>
<evidence type="ECO:0000259" key="5">
    <source>
        <dbReference type="PROSITE" id="PS50893"/>
    </source>
</evidence>
<comment type="similarity">
    <text evidence="1">Belongs to the ABC transporter superfamily.</text>
</comment>
<evidence type="ECO:0000256" key="4">
    <source>
        <dbReference type="ARBA" id="ARBA00022840"/>
    </source>
</evidence>
<dbReference type="RefSeq" id="WP_188407724.1">
    <property type="nucleotide sequence ID" value="NZ_BMCP01000001.1"/>
</dbReference>
<dbReference type="SUPFAM" id="SSF52540">
    <property type="entry name" value="P-loop containing nucleoside triphosphate hydrolases"/>
    <property type="match status" value="1"/>
</dbReference>
<dbReference type="AlphaFoldDB" id="A0A8J2VLR0"/>
<keyword evidence="3" id="KW-0547">Nucleotide-binding</keyword>
<dbReference type="PANTHER" id="PTHR42781:SF4">
    <property type="entry name" value="SPERMIDINE_PUTRESCINE IMPORT ATP-BINDING PROTEIN POTA"/>
    <property type="match status" value="1"/>
</dbReference>
<dbReference type="SMART" id="SM00382">
    <property type="entry name" value="AAA"/>
    <property type="match status" value="1"/>
</dbReference>
<dbReference type="PANTHER" id="PTHR42781">
    <property type="entry name" value="SPERMIDINE/PUTRESCINE IMPORT ATP-BINDING PROTEIN POTA"/>
    <property type="match status" value="1"/>
</dbReference>
<feature type="domain" description="ABC transporter" evidence="5">
    <location>
        <begin position="3"/>
        <end position="239"/>
    </location>
</feature>
<dbReference type="InterPro" id="IPR003593">
    <property type="entry name" value="AAA+_ATPase"/>
</dbReference>
<dbReference type="InterPro" id="IPR013611">
    <property type="entry name" value="Transp-assoc_OB_typ2"/>
</dbReference>
<keyword evidence="4" id="KW-0067">ATP-binding</keyword>
<dbReference type="EMBL" id="BMCP01000001">
    <property type="protein sequence ID" value="GGE27639.1"/>
    <property type="molecule type" value="Genomic_DNA"/>
</dbReference>
<keyword evidence="7" id="KW-1185">Reference proteome</keyword>
<organism evidence="6 7">
    <name type="scientific">Agaricicola taiwanensis</name>
    <dbReference type="NCBI Taxonomy" id="591372"/>
    <lineage>
        <taxon>Bacteria</taxon>
        <taxon>Pseudomonadati</taxon>
        <taxon>Pseudomonadota</taxon>
        <taxon>Alphaproteobacteria</taxon>
        <taxon>Rhodobacterales</taxon>
        <taxon>Paracoccaceae</taxon>
        <taxon>Agaricicola</taxon>
    </lineage>
</organism>
<dbReference type="GO" id="GO:0043190">
    <property type="term" value="C:ATP-binding cassette (ABC) transporter complex"/>
    <property type="evidence" value="ECO:0007669"/>
    <property type="project" value="InterPro"/>
</dbReference>
<reference evidence="6" key="2">
    <citation type="submission" date="2020-09" db="EMBL/GenBank/DDBJ databases">
        <authorList>
            <person name="Sun Q."/>
            <person name="Sedlacek I."/>
        </authorList>
    </citation>
    <scope>NUCLEOTIDE SEQUENCE</scope>
    <source>
        <strain evidence="6">CCM 7684</strain>
    </source>
</reference>
<dbReference type="PROSITE" id="PS50893">
    <property type="entry name" value="ABC_TRANSPORTER_2"/>
    <property type="match status" value="1"/>
</dbReference>
<dbReference type="SUPFAM" id="SSF50331">
    <property type="entry name" value="MOP-like"/>
    <property type="match status" value="1"/>
</dbReference>
<evidence type="ECO:0000313" key="7">
    <source>
        <dbReference type="Proteomes" id="UP000602745"/>
    </source>
</evidence>
<dbReference type="InterPro" id="IPR017871">
    <property type="entry name" value="ABC_transporter-like_CS"/>
</dbReference>
<dbReference type="Pfam" id="PF00005">
    <property type="entry name" value="ABC_tran"/>
    <property type="match status" value="1"/>
</dbReference>
<dbReference type="Gene3D" id="3.40.50.300">
    <property type="entry name" value="P-loop containing nucleotide triphosphate hydrolases"/>
    <property type="match status" value="1"/>
</dbReference>
<comment type="caution">
    <text evidence="6">The sequence shown here is derived from an EMBL/GenBank/DDBJ whole genome shotgun (WGS) entry which is preliminary data.</text>
</comment>
<dbReference type="GO" id="GO:0016887">
    <property type="term" value="F:ATP hydrolysis activity"/>
    <property type="evidence" value="ECO:0007669"/>
    <property type="project" value="InterPro"/>
</dbReference>
<evidence type="ECO:0000256" key="3">
    <source>
        <dbReference type="ARBA" id="ARBA00022741"/>
    </source>
</evidence>
<evidence type="ECO:0000313" key="6">
    <source>
        <dbReference type="EMBL" id="GGE27639.1"/>
    </source>
</evidence>
<dbReference type="Pfam" id="PF08402">
    <property type="entry name" value="TOBE_2"/>
    <property type="match status" value="1"/>
</dbReference>
<evidence type="ECO:0000256" key="2">
    <source>
        <dbReference type="ARBA" id="ARBA00022448"/>
    </source>
</evidence>
<reference evidence="6" key="1">
    <citation type="journal article" date="2014" name="Int. J. Syst. Evol. Microbiol.">
        <title>Complete genome sequence of Corynebacterium casei LMG S-19264T (=DSM 44701T), isolated from a smear-ripened cheese.</title>
        <authorList>
            <consortium name="US DOE Joint Genome Institute (JGI-PGF)"/>
            <person name="Walter F."/>
            <person name="Albersmeier A."/>
            <person name="Kalinowski J."/>
            <person name="Ruckert C."/>
        </authorList>
    </citation>
    <scope>NUCLEOTIDE SEQUENCE</scope>
    <source>
        <strain evidence="6">CCM 7684</strain>
    </source>
</reference>
<gene>
    <name evidence="6" type="ORF">GCM10007276_01010</name>
</gene>
<evidence type="ECO:0000256" key="1">
    <source>
        <dbReference type="ARBA" id="ARBA00005417"/>
    </source>
</evidence>
<dbReference type="InterPro" id="IPR008995">
    <property type="entry name" value="Mo/tungstate-bd_C_term_dom"/>
</dbReference>
<name>A0A8J2VLR0_9RHOB</name>
<dbReference type="InterPro" id="IPR003439">
    <property type="entry name" value="ABC_transporter-like_ATP-bd"/>
</dbReference>
<dbReference type="Gene3D" id="2.40.50.100">
    <property type="match status" value="1"/>
</dbReference>
<dbReference type="Proteomes" id="UP000602745">
    <property type="component" value="Unassembled WGS sequence"/>
</dbReference>
<accession>A0A8J2VLR0</accession>
<protein>
    <recommendedName>
        <fullName evidence="5">ABC transporter domain-containing protein</fullName>
    </recommendedName>
</protein>
<proteinExistence type="inferred from homology"/>